<accession>A0ACB9HF96</accession>
<protein>
    <submittedName>
        <fullName evidence="1">Uncharacterized protein</fullName>
    </submittedName>
</protein>
<dbReference type="Proteomes" id="UP001056120">
    <property type="component" value="Linkage Group LG12"/>
</dbReference>
<reference evidence="2" key="1">
    <citation type="journal article" date="2022" name="Mol. Ecol. Resour.">
        <title>The genomes of chicory, endive, great burdock and yacon provide insights into Asteraceae palaeo-polyploidization history and plant inulin production.</title>
        <authorList>
            <person name="Fan W."/>
            <person name="Wang S."/>
            <person name="Wang H."/>
            <person name="Wang A."/>
            <person name="Jiang F."/>
            <person name="Liu H."/>
            <person name="Zhao H."/>
            <person name="Xu D."/>
            <person name="Zhang Y."/>
        </authorList>
    </citation>
    <scope>NUCLEOTIDE SEQUENCE [LARGE SCALE GENOMIC DNA]</scope>
    <source>
        <strain evidence="2">cv. Yunnan</strain>
    </source>
</reference>
<reference evidence="1 2" key="2">
    <citation type="journal article" date="2022" name="Mol. Ecol. Resour.">
        <title>The genomes of chicory, endive, great burdock and yacon provide insights into Asteraceae paleo-polyploidization history and plant inulin production.</title>
        <authorList>
            <person name="Fan W."/>
            <person name="Wang S."/>
            <person name="Wang H."/>
            <person name="Wang A."/>
            <person name="Jiang F."/>
            <person name="Liu H."/>
            <person name="Zhao H."/>
            <person name="Xu D."/>
            <person name="Zhang Y."/>
        </authorList>
    </citation>
    <scope>NUCLEOTIDE SEQUENCE [LARGE SCALE GENOMIC DNA]</scope>
    <source>
        <strain evidence="2">cv. Yunnan</strain>
        <tissue evidence="1">Leaves</tissue>
    </source>
</reference>
<evidence type="ECO:0000313" key="2">
    <source>
        <dbReference type="Proteomes" id="UP001056120"/>
    </source>
</evidence>
<keyword evidence="2" id="KW-1185">Reference proteome</keyword>
<comment type="caution">
    <text evidence="1">The sequence shown here is derived from an EMBL/GenBank/DDBJ whole genome shotgun (WGS) entry which is preliminary data.</text>
</comment>
<organism evidence="1 2">
    <name type="scientific">Smallanthus sonchifolius</name>
    <dbReference type="NCBI Taxonomy" id="185202"/>
    <lineage>
        <taxon>Eukaryota</taxon>
        <taxon>Viridiplantae</taxon>
        <taxon>Streptophyta</taxon>
        <taxon>Embryophyta</taxon>
        <taxon>Tracheophyta</taxon>
        <taxon>Spermatophyta</taxon>
        <taxon>Magnoliopsida</taxon>
        <taxon>eudicotyledons</taxon>
        <taxon>Gunneridae</taxon>
        <taxon>Pentapetalae</taxon>
        <taxon>asterids</taxon>
        <taxon>campanulids</taxon>
        <taxon>Asterales</taxon>
        <taxon>Asteraceae</taxon>
        <taxon>Asteroideae</taxon>
        <taxon>Heliantheae alliance</taxon>
        <taxon>Millerieae</taxon>
        <taxon>Smallanthus</taxon>
    </lineage>
</organism>
<dbReference type="EMBL" id="CM042029">
    <property type="protein sequence ID" value="KAI3794252.1"/>
    <property type="molecule type" value="Genomic_DNA"/>
</dbReference>
<evidence type="ECO:0000313" key="1">
    <source>
        <dbReference type="EMBL" id="KAI3794252.1"/>
    </source>
</evidence>
<proteinExistence type="predicted"/>
<gene>
    <name evidence="1" type="ORF">L1987_36881</name>
</gene>
<name>A0ACB9HF96_9ASTR</name>
<sequence>MSPYAHSLGLTNEGKCWKVQIRKQGDIFYPTDGWKNLVDDLDLHIASILIFNFIDNSTLNMMYFDSGKKKMSTARVVNAMRKKRRCHQSRFFAIVKSFMIVHVEEINGRIANFVEIPAYLSERMQFALKSSGVSKLYVVVDEAHAYKGAFGWNVALVIMVTLFHSEDKPRIGAEDVILELKEQAKLHEMMLTGGDHEFSGIKVANAVGIDEIHCSLKLEDKLNHISNIPRDTSHNSILLLP</sequence>